<name>A0A1D9LC25_9NEIS</name>
<dbReference type="EMBL" id="CP017707">
    <property type="protein sequence ID" value="AOZ48812.1"/>
    <property type="molecule type" value="Genomic_DNA"/>
</dbReference>
<accession>A0A1D9LC25</accession>
<reference evidence="1 2" key="1">
    <citation type="submission" date="2016-10" db="EMBL/GenBank/DDBJ databases">
        <title>Chromobacterium muskegensis sp. nov., an insecticidal bacterium isolated from Sphagnum bogs.</title>
        <authorList>
            <person name="Sparks M.E."/>
            <person name="Blackburn M.B."/>
            <person name="Gundersen-Rindal D.E."/>
            <person name="Mitchell A."/>
            <person name="Farrar R."/>
            <person name="Kuhar D."/>
        </authorList>
    </citation>
    <scope>NUCLEOTIDE SEQUENCE [LARGE SCALE GENOMIC DNA]</scope>
    <source>
        <strain evidence="1 2">21-1</strain>
    </source>
</reference>
<dbReference type="AlphaFoldDB" id="A0A1D9LC25"/>
<evidence type="ECO:0000313" key="2">
    <source>
        <dbReference type="Proteomes" id="UP000178776"/>
    </source>
</evidence>
<evidence type="ECO:0000313" key="1">
    <source>
        <dbReference type="EMBL" id="AOZ48812.1"/>
    </source>
</evidence>
<dbReference type="Proteomes" id="UP000178776">
    <property type="component" value="Chromosome"/>
</dbReference>
<dbReference type="STRING" id="1108595.BKX93_01575"/>
<proteinExistence type="predicted"/>
<organism evidence="1 2">
    <name type="scientific">Chromobacterium vaccinii</name>
    <dbReference type="NCBI Taxonomy" id="1108595"/>
    <lineage>
        <taxon>Bacteria</taxon>
        <taxon>Pseudomonadati</taxon>
        <taxon>Pseudomonadota</taxon>
        <taxon>Betaproteobacteria</taxon>
        <taxon>Neisseriales</taxon>
        <taxon>Chromobacteriaceae</taxon>
        <taxon>Chromobacterium</taxon>
    </lineage>
</organism>
<protein>
    <submittedName>
        <fullName evidence="1">Uncharacterized protein</fullName>
    </submittedName>
</protein>
<gene>
    <name evidence="1" type="ORF">BKX93_01575</name>
</gene>
<dbReference type="KEGG" id="cvc:BKX93_01575"/>
<sequence>MDIGEGSAQILVKRDAGMVGSACDTRIYVNGKLRALLGAGEVVRLRSNPGSVVIGAEPNGAFCGGNLKEVAGVAGAEQEARFRVLIDQSASMSVVQTATD</sequence>